<dbReference type="AlphaFoldDB" id="A0A5C3LSR2"/>
<sequence>MYFHPHVLTLVSKTCNSFQLVPLLLLLAYFSLILTSVSLGRLCTCELTRDTMSFGGVSQLSPLSCLGRYFAHF</sequence>
<dbReference type="EMBL" id="ML213617">
    <property type="protein sequence ID" value="TFK35960.1"/>
    <property type="molecule type" value="Genomic_DNA"/>
</dbReference>
<protein>
    <submittedName>
        <fullName evidence="2">Uncharacterized protein</fullName>
    </submittedName>
</protein>
<name>A0A5C3LSR2_9AGAR</name>
<feature type="transmembrane region" description="Helical" evidence="1">
    <location>
        <begin position="20"/>
        <end position="43"/>
    </location>
</feature>
<evidence type="ECO:0000313" key="3">
    <source>
        <dbReference type="Proteomes" id="UP000308652"/>
    </source>
</evidence>
<accession>A0A5C3LSR2</accession>
<keyword evidence="1" id="KW-0812">Transmembrane</keyword>
<proteinExistence type="predicted"/>
<evidence type="ECO:0000313" key="2">
    <source>
        <dbReference type="EMBL" id="TFK35960.1"/>
    </source>
</evidence>
<keyword evidence="1" id="KW-0472">Membrane</keyword>
<keyword evidence="3" id="KW-1185">Reference proteome</keyword>
<gene>
    <name evidence="2" type="ORF">BDQ12DRAFT_687444</name>
</gene>
<dbReference type="Proteomes" id="UP000308652">
    <property type="component" value="Unassembled WGS sequence"/>
</dbReference>
<reference evidence="2 3" key="1">
    <citation type="journal article" date="2019" name="Nat. Ecol. Evol.">
        <title>Megaphylogeny resolves global patterns of mushroom evolution.</title>
        <authorList>
            <person name="Varga T."/>
            <person name="Krizsan K."/>
            <person name="Foldi C."/>
            <person name="Dima B."/>
            <person name="Sanchez-Garcia M."/>
            <person name="Sanchez-Ramirez S."/>
            <person name="Szollosi G.J."/>
            <person name="Szarkandi J.G."/>
            <person name="Papp V."/>
            <person name="Albert L."/>
            <person name="Andreopoulos W."/>
            <person name="Angelini C."/>
            <person name="Antonin V."/>
            <person name="Barry K.W."/>
            <person name="Bougher N.L."/>
            <person name="Buchanan P."/>
            <person name="Buyck B."/>
            <person name="Bense V."/>
            <person name="Catcheside P."/>
            <person name="Chovatia M."/>
            <person name="Cooper J."/>
            <person name="Damon W."/>
            <person name="Desjardin D."/>
            <person name="Finy P."/>
            <person name="Geml J."/>
            <person name="Haridas S."/>
            <person name="Hughes K."/>
            <person name="Justo A."/>
            <person name="Karasinski D."/>
            <person name="Kautmanova I."/>
            <person name="Kiss B."/>
            <person name="Kocsube S."/>
            <person name="Kotiranta H."/>
            <person name="LaButti K.M."/>
            <person name="Lechner B.E."/>
            <person name="Liimatainen K."/>
            <person name="Lipzen A."/>
            <person name="Lukacs Z."/>
            <person name="Mihaltcheva S."/>
            <person name="Morgado L.N."/>
            <person name="Niskanen T."/>
            <person name="Noordeloos M.E."/>
            <person name="Ohm R.A."/>
            <person name="Ortiz-Santana B."/>
            <person name="Ovrebo C."/>
            <person name="Racz N."/>
            <person name="Riley R."/>
            <person name="Savchenko A."/>
            <person name="Shiryaev A."/>
            <person name="Soop K."/>
            <person name="Spirin V."/>
            <person name="Szebenyi C."/>
            <person name="Tomsovsky M."/>
            <person name="Tulloss R.E."/>
            <person name="Uehling J."/>
            <person name="Grigoriev I.V."/>
            <person name="Vagvolgyi C."/>
            <person name="Papp T."/>
            <person name="Martin F.M."/>
            <person name="Miettinen O."/>
            <person name="Hibbett D.S."/>
            <person name="Nagy L.G."/>
        </authorList>
    </citation>
    <scope>NUCLEOTIDE SEQUENCE [LARGE SCALE GENOMIC DNA]</scope>
    <source>
        <strain evidence="2 3">CBS 166.37</strain>
    </source>
</reference>
<keyword evidence="1" id="KW-1133">Transmembrane helix</keyword>
<evidence type="ECO:0000256" key="1">
    <source>
        <dbReference type="SAM" id="Phobius"/>
    </source>
</evidence>
<organism evidence="2 3">
    <name type="scientific">Crucibulum laeve</name>
    <dbReference type="NCBI Taxonomy" id="68775"/>
    <lineage>
        <taxon>Eukaryota</taxon>
        <taxon>Fungi</taxon>
        <taxon>Dikarya</taxon>
        <taxon>Basidiomycota</taxon>
        <taxon>Agaricomycotina</taxon>
        <taxon>Agaricomycetes</taxon>
        <taxon>Agaricomycetidae</taxon>
        <taxon>Agaricales</taxon>
        <taxon>Agaricineae</taxon>
        <taxon>Nidulariaceae</taxon>
        <taxon>Crucibulum</taxon>
    </lineage>
</organism>